<proteinExistence type="predicted"/>
<dbReference type="RefSeq" id="WP_163395167.1">
    <property type="nucleotide sequence ID" value="NZ_BMKP01000006.1"/>
</dbReference>
<feature type="signal peptide" evidence="1">
    <location>
        <begin position="1"/>
        <end position="21"/>
    </location>
</feature>
<reference evidence="3" key="1">
    <citation type="journal article" date="2019" name="Int. J. Syst. Evol. Microbiol.">
        <title>The Global Catalogue of Microorganisms (GCM) 10K type strain sequencing project: providing services to taxonomists for standard genome sequencing and annotation.</title>
        <authorList>
            <consortium name="The Broad Institute Genomics Platform"/>
            <consortium name="The Broad Institute Genome Sequencing Center for Infectious Disease"/>
            <person name="Wu L."/>
            <person name="Ma J."/>
        </authorList>
    </citation>
    <scope>NUCLEOTIDE SEQUENCE [LARGE SCALE GENOMIC DNA]</scope>
    <source>
        <strain evidence="3">CGMCC 1.16060</strain>
    </source>
</reference>
<feature type="chain" id="PRO_5045826297" description="YD repeat-containing protein" evidence="1">
    <location>
        <begin position="22"/>
        <end position="381"/>
    </location>
</feature>
<gene>
    <name evidence="2" type="ORF">GCM10011518_27220</name>
</gene>
<protein>
    <recommendedName>
        <fullName evidence="4">YD repeat-containing protein</fullName>
    </recommendedName>
</protein>
<accession>A0ABQ1UDD0</accession>
<evidence type="ECO:0000313" key="2">
    <source>
        <dbReference type="EMBL" id="GGF16372.1"/>
    </source>
</evidence>
<sequence length="381" mass="45844">MKNKNTFLILLVFSIWSFALSQNLPKDSIYGNIKKIKEKVLFLTQQENPKLFHNDDDYGHSGFRGPEPTIARFYSTWYSTNFCYYLNHERHFDIKRKIIKDIWFGKKNNFIESYRYLYDKKGRLISKIDSLKHSVTNENHYFDEYGDNVDENIIYENLRLNLFIHNYKKYKNGKITITKKFHYNGSADEYVNHYNDKGKLSYVIYKNPNNWEKSGNGWTYGIKDSVGVTYKSLINEYDSNNKLIKTQSFDLFSDENYKNPVETRQTIFKYQGDNLITKIESSKNFKALSYVNYKYEKNSKLIEEYCCDEDISKAKLIKKYFYNNDKIVKLNYTEQSFNSQTIIHHKILYTYKYDDNKNWVEMIKTVNGVDLYKWVREIEYY</sequence>
<keyword evidence="3" id="KW-1185">Reference proteome</keyword>
<evidence type="ECO:0000313" key="3">
    <source>
        <dbReference type="Proteomes" id="UP000655016"/>
    </source>
</evidence>
<evidence type="ECO:0008006" key="4">
    <source>
        <dbReference type="Google" id="ProtNLM"/>
    </source>
</evidence>
<dbReference type="Proteomes" id="UP000655016">
    <property type="component" value="Unassembled WGS sequence"/>
</dbReference>
<comment type="caution">
    <text evidence="2">The sequence shown here is derived from an EMBL/GenBank/DDBJ whole genome shotgun (WGS) entry which is preliminary data.</text>
</comment>
<keyword evidence="1" id="KW-0732">Signal</keyword>
<evidence type="ECO:0000256" key="1">
    <source>
        <dbReference type="SAM" id="SignalP"/>
    </source>
</evidence>
<name>A0ABQ1UDD0_9FLAO</name>
<dbReference type="EMBL" id="BMKP01000006">
    <property type="protein sequence ID" value="GGF16372.1"/>
    <property type="molecule type" value="Genomic_DNA"/>
</dbReference>
<organism evidence="2 3">
    <name type="scientific">Flavobacterium limi</name>
    <dbReference type="NCBI Taxonomy" id="2045105"/>
    <lineage>
        <taxon>Bacteria</taxon>
        <taxon>Pseudomonadati</taxon>
        <taxon>Bacteroidota</taxon>
        <taxon>Flavobacteriia</taxon>
        <taxon>Flavobacteriales</taxon>
        <taxon>Flavobacteriaceae</taxon>
        <taxon>Flavobacterium</taxon>
    </lineage>
</organism>